<dbReference type="CDD" id="cd23683">
    <property type="entry name" value="IFT52_CTD"/>
    <property type="match status" value="1"/>
</dbReference>
<dbReference type="EMBL" id="NJHN03000041">
    <property type="protein sequence ID" value="KAH9421397.1"/>
    <property type="molecule type" value="Genomic_DNA"/>
</dbReference>
<evidence type="ECO:0000313" key="4">
    <source>
        <dbReference type="EMBL" id="KAH9421397.1"/>
    </source>
</evidence>
<gene>
    <name evidence="4" type="primary">IFT52</name>
    <name evidence="4" type="ORF">DERP_010534</name>
</gene>
<evidence type="ECO:0000313" key="5">
    <source>
        <dbReference type="Proteomes" id="UP000887458"/>
    </source>
</evidence>
<evidence type="ECO:0000259" key="2">
    <source>
        <dbReference type="Pfam" id="PF23352"/>
    </source>
</evidence>
<sequence>MVAGNSQQILIDYSKRPDEQQNIGSNDVKFIIKRLKLKGWKITINKESLTEDLINKHRILILFMPQLKFADFEFQALKQYLESGDGKILVLLEEGGERKSSSNINYFIEEYGTSVNNDKVIRTSFYKYYNPKEVLIQDGIINRSLINHASQTNLIQSQNNNNGGGGGLSYLYPFGATLNVAKPSLPVLSTGKTSFPPCRPTCSFYEHETNNDGGRMIIFGSGHGFIDKYINKEQNVNLFDLFLDYLQDKQFKPNMIDALNPEINDYHVVPDLELLCNDPMLYLEESEELPIDYSTLFSRKIKKISNLSLAHINQTFNELQIEKRTLQVIKPHFETPLPGLQPAVYMPVFRAHTKPELELFDLDNEFASVQSKLAKLANKCNNNDIDYFICESGLIVGLDMANLKEKNICKHILYMVANSYYDYDDYYNDDDDNFFKD</sequence>
<name>A0ABQ8JG41_DERPT</name>
<feature type="domain" description="IFT52 central" evidence="2">
    <location>
        <begin position="275"/>
        <end position="355"/>
    </location>
</feature>
<dbReference type="Pfam" id="PF23355">
    <property type="entry name" value="IFT52_GIFT"/>
    <property type="match status" value="1"/>
</dbReference>
<dbReference type="InterPro" id="IPR039975">
    <property type="entry name" value="IFT52"/>
</dbReference>
<keyword evidence="5" id="KW-1185">Reference proteome</keyword>
<evidence type="ECO:0000259" key="1">
    <source>
        <dbReference type="Pfam" id="PF21178"/>
    </source>
</evidence>
<reference evidence="4 5" key="1">
    <citation type="journal article" date="2018" name="J. Allergy Clin. Immunol.">
        <title>High-quality assembly of Dermatophagoides pteronyssinus genome and transcriptome reveals a wide range of novel allergens.</title>
        <authorList>
            <person name="Liu X.Y."/>
            <person name="Yang K.Y."/>
            <person name="Wang M.Q."/>
            <person name="Kwok J.S."/>
            <person name="Zeng X."/>
            <person name="Yang Z."/>
            <person name="Xiao X.J."/>
            <person name="Lau C.P."/>
            <person name="Li Y."/>
            <person name="Huang Z.M."/>
            <person name="Ba J.G."/>
            <person name="Yim A.K."/>
            <person name="Ouyang C.Y."/>
            <person name="Ngai S.M."/>
            <person name="Chan T.F."/>
            <person name="Leung E.L."/>
            <person name="Liu L."/>
            <person name="Liu Z.G."/>
            <person name="Tsui S.K."/>
        </authorList>
    </citation>
    <scope>NUCLEOTIDE SEQUENCE [LARGE SCALE GENOMIC DNA]</scope>
    <source>
        <strain evidence="4">Derp</strain>
    </source>
</reference>
<feature type="domain" description="Intraflagellar transport protein 52 C-terminal" evidence="1">
    <location>
        <begin position="366"/>
        <end position="416"/>
    </location>
</feature>
<dbReference type="Proteomes" id="UP000887458">
    <property type="component" value="Unassembled WGS sequence"/>
</dbReference>
<dbReference type="Pfam" id="PF21178">
    <property type="entry name" value="Itf52_C"/>
    <property type="match status" value="1"/>
</dbReference>
<accession>A0ABQ8JG41</accession>
<dbReference type="Gene3D" id="6.10.250.2800">
    <property type="match status" value="1"/>
</dbReference>
<dbReference type="PANTHER" id="PTHR12969">
    <property type="entry name" value="NGD5/OSM-6/IFT52"/>
    <property type="match status" value="1"/>
</dbReference>
<reference evidence="4 5" key="2">
    <citation type="journal article" date="2022" name="Mol. Biol. Evol.">
        <title>Comparative Genomics Reveals Insights into the Divergent Evolution of Astigmatic Mites and Household Pest Adaptations.</title>
        <authorList>
            <person name="Xiong Q."/>
            <person name="Wan A.T."/>
            <person name="Liu X."/>
            <person name="Fung C.S."/>
            <person name="Xiao X."/>
            <person name="Malainual N."/>
            <person name="Hou J."/>
            <person name="Wang L."/>
            <person name="Wang M."/>
            <person name="Yang K.Y."/>
            <person name="Cui Y."/>
            <person name="Leung E.L."/>
            <person name="Nong W."/>
            <person name="Shin S.K."/>
            <person name="Au S.W."/>
            <person name="Jeong K.Y."/>
            <person name="Chew F.T."/>
            <person name="Hui J.H."/>
            <person name="Leung T.F."/>
            <person name="Tungtrongchitr A."/>
            <person name="Zhong N."/>
            <person name="Liu Z."/>
            <person name="Tsui S.K."/>
        </authorList>
    </citation>
    <scope>NUCLEOTIDE SEQUENCE [LARGE SCALE GENOMIC DNA]</scope>
    <source>
        <strain evidence="4">Derp</strain>
    </source>
</reference>
<comment type="caution">
    <text evidence="4">The sequence shown here is derived from an EMBL/GenBank/DDBJ whole genome shotgun (WGS) entry which is preliminary data.</text>
</comment>
<feature type="domain" description="IFT52 GIFT" evidence="3">
    <location>
        <begin position="9"/>
        <end position="258"/>
    </location>
</feature>
<evidence type="ECO:0000259" key="3">
    <source>
        <dbReference type="Pfam" id="PF23355"/>
    </source>
</evidence>
<protein>
    <submittedName>
        <fullName evidence="4">Intraflagellar transport protein 52</fullName>
    </submittedName>
</protein>
<dbReference type="InterPro" id="IPR055460">
    <property type="entry name" value="IFT52_central"/>
</dbReference>
<dbReference type="PANTHER" id="PTHR12969:SF7">
    <property type="entry name" value="INTRAFLAGELLAR TRANSPORT PROTEIN 52 HOMOLOG"/>
    <property type="match status" value="1"/>
</dbReference>
<dbReference type="Pfam" id="PF23352">
    <property type="entry name" value="IFT52_central"/>
    <property type="match status" value="1"/>
</dbReference>
<dbReference type="InterPro" id="IPR048643">
    <property type="entry name" value="Itf52_C"/>
</dbReference>
<proteinExistence type="predicted"/>
<organism evidence="4 5">
    <name type="scientific">Dermatophagoides pteronyssinus</name>
    <name type="common">European house dust mite</name>
    <dbReference type="NCBI Taxonomy" id="6956"/>
    <lineage>
        <taxon>Eukaryota</taxon>
        <taxon>Metazoa</taxon>
        <taxon>Ecdysozoa</taxon>
        <taxon>Arthropoda</taxon>
        <taxon>Chelicerata</taxon>
        <taxon>Arachnida</taxon>
        <taxon>Acari</taxon>
        <taxon>Acariformes</taxon>
        <taxon>Sarcoptiformes</taxon>
        <taxon>Astigmata</taxon>
        <taxon>Psoroptidia</taxon>
        <taxon>Analgoidea</taxon>
        <taxon>Pyroglyphidae</taxon>
        <taxon>Dermatophagoidinae</taxon>
        <taxon>Dermatophagoides</taxon>
    </lineage>
</organism>
<dbReference type="InterPro" id="IPR055458">
    <property type="entry name" value="IFT52_GIFT"/>
</dbReference>